<dbReference type="EMBL" id="JAPRAT010000037">
    <property type="protein sequence ID" value="MCZ0704461.1"/>
    <property type="molecule type" value="Genomic_DNA"/>
</dbReference>
<accession>A0A9J6RGB7</accession>
<dbReference type="InterPro" id="IPR012873">
    <property type="entry name" value="DUF1672"/>
</dbReference>
<dbReference type="AlphaFoldDB" id="A0A9J6RGB7"/>
<proteinExistence type="predicted"/>
<feature type="region of interest" description="Disordered" evidence="1">
    <location>
        <begin position="247"/>
        <end position="272"/>
    </location>
</feature>
<evidence type="ECO:0000313" key="3">
    <source>
        <dbReference type="Proteomes" id="UP001084197"/>
    </source>
</evidence>
<evidence type="ECO:0000256" key="1">
    <source>
        <dbReference type="SAM" id="MobiDB-lite"/>
    </source>
</evidence>
<reference evidence="2" key="1">
    <citation type="submission" date="2022-11" db="EMBL/GenBank/DDBJ databases">
        <title>WGS of Natronobacillus azotifigens 24KS-1, an anaerobic diazotrophic haloalkaliphile from soda-rich habitats.</title>
        <authorList>
            <person name="Sorokin D.Y."/>
            <person name="Merkel A.Y."/>
        </authorList>
    </citation>
    <scope>NUCLEOTIDE SEQUENCE</scope>
    <source>
        <strain evidence="2">24KS-1</strain>
    </source>
</reference>
<comment type="caution">
    <text evidence="2">The sequence shown here is derived from an EMBL/GenBank/DDBJ whole genome shotgun (WGS) entry which is preliminary data.</text>
</comment>
<dbReference type="Proteomes" id="UP001084197">
    <property type="component" value="Unassembled WGS sequence"/>
</dbReference>
<sequence>MKSDDDYYMRVQDYTGEEYTLANGRRTNQIANDNQEIVEEAVIRFFREQYKTDVVVHNIVGNVDGATVFVESVGEPHFYSYAIIPIDVKNEQIMTEHVWSQSWQVESAIITGLYGMAYQDKFLNLDTMLKELFAEFHITGRTSEAIAKTSASGYETPYYFVQISNDKPFHQILSSYLDGVEISVNDWKLMFEESGFDAESIMVGMHLFMAEENVEPSQDALDAIASALEEADQIPTGEYGIHLHDNRVRKSSGQGNKENSIKRSYPNDIIKE</sequence>
<protein>
    <submittedName>
        <fullName evidence="2">DUF1672 family protein</fullName>
    </submittedName>
</protein>
<evidence type="ECO:0000313" key="2">
    <source>
        <dbReference type="EMBL" id="MCZ0704461.1"/>
    </source>
</evidence>
<organism evidence="2 3">
    <name type="scientific">Natronobacillus azotifigens</name>
    <dbReference type="NCBI Taxonomy" id="472978"/>
    <lineage>
        <taxon>Bacteria</taxon>
        <taxon>Bacillati</taxon>
        <taxon>Bacillota</taxon>
        <taxon>Bacilli</taxon>
        <taxon>Bacillales</taxon>
        <taxon>Bacillaceae</taxon>
        <taxon>Natronobacillus</taxon>
    </lineage>
</organism>
<name>A0A9J6RGB7_9BACI</name>
<keyword evidence="3" id="KW-1185">Reference proteome</keyword>
<dbReference type="Pfam" id="PF07901">
    <property type="entry name" value="DUF1672"/>
    <property type="match status" value="1"/>
</dbReference>
<dbReference type="RefSeq" id="WP_268781234.1">
    <property type="nucleotide sequence ID" value="NZ_JAPRAT010000037.1"/>
</dbReference>
<gene>
    <name evidence="2" type="ORF">OWO01_14720</name>
</gene>